<comment type="caution">
    <text evidence="4">The sequence shown here is derived from an EMBL/GenBank/DDBJ whole genome shotgun (WGS) entry which is preliminary data.</text>
</comment>
<dbReference type="InterPro" id="IPR004088">
    <property type="entry name" value="KH_dom_type_1"/>
</dbReference>
<dbReference type="SMART" id="SM00322">
    <property type="entry name" value="KH"/>
    <property type="match status" value="1"/>
</dbReference>
<accession>A0A8J2X0C4</accession>
<reference evidence="4" key="1">
    <citation type="submission" date="2021-11" db="EMBL/GenBank/DDBJ databases">
        <authorList>
            <consortium name="Genoscope - CEA"/>
            <person name="William W."/>
        </authorList>
    </citation>
    <scope>NUCLEOTIDE SEQUENCE</scope>
</reference>
<sequence>MADAPPPKRSKFSDAPPPQEPDDLVSSFLKEIAEKPAPPKPPLPPAQNMKPPPKIYFDVLRGEGDDEGELLGRLDLSGASQLTFGRDASRVDVPLEHGSVSRHHATITFDADVAYISDIKSTHGTYVTTPDGGEEKISTLTRLDEGATVRFGESSRRYVLRRSAQGTTRAVQQQQPVMQEVTVILQVPSATSGRLTGQKGRALEQVRYRTGATMRVLPPPAEDKDDGLRGVEIKGPVDAVAAARLELLAITQCRGTPAPLGGDGQRFRYASTVVSARGDDDDLYDGGQFGKPGKI</sequence>
<dbReference type="PROSITE" id="PS50006">
    <property type="entry name" value="FHA_DOMAIN"/>
    <property type="match status" value="1"/>
</dbReference>
<dbReference type="InterPro" id="IPR000253">
    <property type="entry name" value="FHA_dom"/>
</dbReference>
<dbReference type="GO" id="GO:0003723">
    <property type="term" value="F:RNA binding"/>
    <property type="evidence" value="ECO:0007669"/>
    <property type="project" value="UniProtKB-UniRule"/>
</dbReference>
<dbReference type="InterPro" id="IPR036612">
    <property type="entry name" value="KH_dom_type_1_sf"/>
</dbReference>
<dbReference type="EMBL" id="CAKKNE010000004">
    <property type="protein sequence ID" value="CAH0373390.1"/>
    <property type="molecule type" value="Genomic_DNA"/>
</dbReference>
<keyword evidence="1" id="KW-0694">RNA-binding</keyword>
<proteinExistence type="predicted"/>
<dbReference type="InterPro" id="IPR004087">
    <property type="entry name" value="KH_dom"/>
</dbReference>
<dbReference type="Gene3D" id="3.30.1370.10">
    <property type="entry name" value="K Homology domain, type 1"/>
    <property type="match status" value="1"/>
</dbReference>
<dbReference type="Proteomes" id="UP000789595">
    <property type="component" value="Unassembled WGS sequence"/>
</dbReference>
<feature type="region of interest" description="Disordered" evidence="2">
    <location>
        <begin position="1"/>
        <end position="55"/>
    </location>
</feature>
<gene>
    <name evidence="4" type="ORF">PECAL_4P05810</name>
</gene>
<evidence type="ECO:0000256" key="1">
    <source>
        <dbReference type="PROSITE-ProRule" id="PRU00117"/>
    </source>
</evidence>
<name>A0A8J2X0C4_9STRA</name>
<dbReference type="Pfam" id="PF00013">
    <property type="entry name" value="KH_1"/>
    <property type="match status" value="1"/>
</dbReference>
<dbReference type="SMART" id="SM00240">
    <property type="entry name" value="FHA"/>
    <property type="match status" value="1"/>
</dbReference>
<dbReference type="SUPFAM" id="SSF54791">
    <property type="entry name" value="Eukaryotic type KH-domain (KH-domain type I)"/>
    <property type="match status" value="1"/>
</dbReference>
<dbReference type="InterPro" id="IPR008984">
    <property type="entry name" value="SMAD_FHA_dom_sf"/>
</dbReference>
<feature type="compositionally biased region" description="Pro residues" evidence="2">
    <location>
        <begin position="36"/>
        <end position="54"/>
    </location>
</feature>
<dbReference type="AlphaFoldDB" id="A0A8J2X0C4"/>
<evidence type="ECO:0000256" key="2">
    <source>
        <dbReference type="SAM" id="MobiDB-lite"/>
    </source>
</evidence>
<organism evidence="4 5">
    <name type="scientific">Pelagomonas calceolata</name>
    <dbReference type="NCBI Taxonomy" id="35677"/>
    <lineage>
        <taxon>Eukaryota</taxon>
        <taxon>Sar</taxon>
        <taxon>Stramenopiles</taxon>
        <taxon>Ochrophyta</taxon>
        <taxon>Pelagophyceae</taxon>
        <taxon>Pelagomonadales</taxon>
        <taxon>Pelagomonadaceae</taxon>
        <taxon>Pelagomonas</taxon>
    </lineage>
</organism>
<keyword evidence="5" id="KW-1185">Reference proteome</keyword>
<dbReference type="InterPro" id="IPR050923">
    <property type="entry name" value="Cell_Proc_Reg/RNA_Proc"/>
</dbReference>
<dbReference type="SUPFAM" id="SSF49879">
    <property type="entry name" value="SMAD/FHA domain"/>
    <property type="match status" value="1"/>
</dbReference>
<evidence type="ECO:0000313" key="5">
    <source>
        <dbReference type="Proteomes" id="UP000789595"/>
    </source>
</evidence>
<dbReference type="OrthoDB" id="444265at2759"/>
<dbReference type="PROSITE" id="PS50084">
    <property type="entry name" value="KH_TYPE_1"/>
    <property type="match status" value="1"/>
</dbReference>
<evidence type="ECO:0000313" key="4">
    <source>
        <dbReference type="EMBL" id="CAH0373390.1"/>
    </source>
</evidence>
<dbReference type="PANTHER" id="PTHR23308">
    <property type="entry name" value="NUCLEAR INHIBITOR OF PROTEIN PHOSPHATASE-1"/>
    <property type="match status" value="1"/>
</dbReference>
<dbReference type="Pfam" id="PF00498">
    <property type="entry name" value="FHA"/>
    <property type="match status" value="1"/>
</dbReference>
<protein>
    <recommendedName>
        <fullName evidence="3">FHA domain-containing protein</fullName>
    </recommendedName>
</protein>
<dbReference type="Gene3D" id="2.60.200.20">
    <property type="match status" value="1"/>
</dbReference>
<evidence type="ECO:0000259" key="3">
    <source>
        <dbReference type="PROSITE" id="PS50006"/>
    </source>
</evidence>
<feature type="domain" description="FHA" evidence="3">
    <location>
        <begin position="82"/>
        <end position="128"/>
    </location>
</feature>